<comment type="similarity">
    <text evidence="2">Belongs to the PC-esterase family. TBL subfamily.</text>
</comment>
<dbReference type="AlphaFoldDB" id="A0A4S4DED5"/>
<evidence type="ECO:0000256" key="6">
    <source>
        <dbReference type="ARBA" id="ARBA00023136"/>
    </source>
</evidence>
<protein>
    <submittedName>
        <fullName evidence="10">Uncharacterized protein</fullName>
    </submittedName>
</protein>
<evidence type="ECO:0000256" key="2">
    <source>
        <dbReference type="ARBA" id="ARBA00007727"/>
    </source>
</evidence>
<keyword evidence="3 7" id="KW-0812">Transmembrane</keyword>
<dbReference type="InterPro" id="IPR029962">
    <property type="entry name" value="TBL"/>
</dbReference>
<evidence type="ECO:0000256" key="5">
    <source>
        <dbReference type="ARBA" id="ARBA00022989"/>
    </source>
</evidence>
<evidence type="ECO:0000256" key="3">
    <source>
        <dbReference type="ARBA" id="ARBA00022692"/>
    </source>
</evidence>
<evidence type="ECO:0000256" key="4">
    <source>
        <dbReference type="ARBA" id="ARBA00022968"/>
    </source>
</evidence>
<keyword evidence="11" id="KW-1185">Reference proteome</keyword>
<dbReference type="PANTHER" id="PTHR32285">
    <property type="entry name" value="PROTEIN TRICHOME BIREFRINGENCE-LIKE 9-RELATED"/>
    <property type="match status" value="1"/>
</dbReference>
<gene>
    <name evidence="10" type="ORF">TEA_024531</name>
</gene>
<dbReference type="GO" id="GO:0005794">
    <property type="term" value="C:Golgi apparatus"/>
    <property type="evidence" value="ECO:0007669"/>
    <property type="project" value="TreeGrafter"/>
</dbReference>
<feature type="domain" description="Trichome birefringence-like C-terminal" evidence="8">
    <location>
        <begin position="127"/>
        <end position="415"/>
    </location>
</feature>
<keyword evidence="5 7" id="KW-1133">Transmembrane helix</keyword>
<dbReference type="GO" id="GO:0016413">
    <property type="term" value="F:O-acetyltransferase activity"/>
    <property type="evidence" value="ECO:0007669"/>
    <property type="project" value="InterPro"/>
</dbReference>
<dbReference type="GO" id="GO:0016020">
    <property type="term" value="C:membrane"/>
    <property type="evidence" value="ECO:0007669"/>
    <property type="project" value="UniProtKB-SubCell"/>
</dbReference>
<dbReference type="InterPro" id="IPR025846">
    <property type="entry name" value="TBL_N"/>
</dbReference>
<accession>A0A4S4DED5</accession>
<evidence type="ECO:0000313" key="11">
    <source>
        <dbReference type="Proteomes" id="UP000306102"/>
    </source>
</evidence>
<feature type="domain" description="Trichome birefringence-like N-terminal" evidence="9">
    <location>
        <begin position="73"/>
        <end position="126"/>
    </location>
</feature>
<evidence type="ECO:0000259" key="8">
    <source>
        <dbReference type="Pfam" id="PF13839"/>
    </source>
</evidence>
<keyword evidence="6 7" id="KW-0472">Membrane</keyword>
<evidence type="ECO:0000313" key="10">
    <source>
        <dbReference type="EMBL" id="THG01013.1"/>
    </source>
</evidence>
<dbReference type="InterPro" id="IPR026057">
    <property type="entry name" value="TBL_C"/>
</dbReference>
<keyword evidence="4" id="KW-0735">Signal-anchor</keyword>
<evidence type="ECO:0000256" key="7">
    <source>
        <dbReference type="SAM" id="Phobius"/>
    </source>
</evidence>
<dbReference type="Proteomes" id="UP000306102">
    <property type="component" value="Unassembled WGS sequence"/>
</dbReference>
<proteinExistence type="inferred from homology"/>
<name>A0A4S4DED5_CAMSN</name>
<evidence type="ECO:0000256" key="1">
    <source>
        <dbReference type="ARBA" id="ARBA00004167"/>
    </source>
</evidence>
<sequence length="438" mass="51225">MKLQTMELPFVKNQTLQKTPKILILVAITVVLFTIIPLYYPLLGYTLKNISQPTSPYDPTVDDSDSIKTVTNEKCDIFSGEWVPNPDAPYYTNTTCWAIHEHQNCMKYGRPDNGFMKWKWKPDGCDLPVFNPFQFLDIVRGKSLAFVGDSVGRNQMQSLICLLSRAEYPIDVSYTPDEHFKRWKYTSYNFTMATFWTPFLIKTQEADPNGPTQTGLFNLYLDEPDNTWTTQISEFDYVIISAGHWFYRPALYYENRHLVGCRFCQLDNITDLPMYYGFRRAFRTAFKAINNLKDFKGITYLRTFAPSHFEGGLWNQGGNCVRKRPFLSNEKQLEGEDLELYMTQVEEYRAGERKGREKGLRYRLLDTTQAMLLRPDGHPSIYGHWAHENVTLYNDCVHWCLPGPIDTWSDLLLEMLKREGRRSYEESVERRGKKERMS</sequence>
<dbReference type="Pfam" id="PF13839">
    <property type="entry name" value="PC-Esterase"/>
    <property type="match status" value="1"/>
</dbReference>
<dbReference type="Pfam" id="PF14416">
    <property type="entry name" value="PMR5N"/>
    <property type="match status" value="1"/>
</dbReference>
<reference evidence="10 11" key="1">
    <citation type="journal article" date="2018" name="Proc. Natl. Acad. Sci. U.S.A.">
        <title>Draft genome sequence of Camellia sinensis var. sinensis provides insights into the evolution of the tea genome and tea quality.</title>
        <authorList>
            <person name="Wei C."/>
            <person name="Yang H."/>
            <person name="Wang S."/>
            <person name="Zhao J."/>
            <person name="Liu C."/>
            <person name="Gao L."/>
            <person name="Xia E."/>
            <person name="Lu Y."/>
            <person name="Tai Y."/>
            <person name="She G."/>
            <person name="Sun J."/>
            <person name="Cao H."/>
            <person name="Tong W."/>
            <person name="Gao Q."/>
            <person name="Li Y."/>
            <person name="Deng W."/>
            <person name="Jiang X."/>
            <person name="Wang W."/>
            <person name="Chen Q."/>
            <person name="Zhang S."/>
            <person name="Li H."/>
            <person name="Wu J."/>
            <person name="Wang P."/>
            <person name="Li P."/>
            <person name="Shi C."/>
            <person name="Zheng F."/>
            <person name="Jian J."/>
            <person name="Huang B."/>
            <person name="Shan D."/>
            <person name="Shi M."/>
            <person name="Fang C."/>
            <person name="Yue Y."/>
            <person name="Li F."/>
            <person name="Li D."/>
            <person name="Wei S."/>
            <person name="Han B."/>
            <person name="Jiang C."/>
            <person name="Yin Y."/>
            <person name="Xia T."/>
            <person name="Zhang Z."/>
            <person name="Bennetzen J.L."/>
            <person name="Zhao S."/>
            <person name="Wan X."/>
        </authorList>
    </citation>
    <scope>NUCLEOTIDE SEQUENCE [LARGE SCALE GENOMIC DNA]</scope>
    <source>
        <strain evidence="11">cv. Shuchazao</strain>
        <tissue evidence="10">Leaf</tissue>
    </source>
</reference>
<dbReference type="EMBL" id="SDRB02011531">
    <property type="protein sequence ID" value="THG01013.1"/>
    <property type="molecule type" value="Genomic_DNA"/>
</dbReference>
<organism evidence="10 11">
    <name type="scientific">Camellia sinensis var. sinensis</name>
    <name type="common">China tea</name>
    <dbReference type="NCBI Taxonomy" id="542762"/>
    <lineage>
        <taxon>Eukaryota</taxon>
        <taxon>Viridiplantae</taxon>
        <taxon>Streptophyta</taxon>
        <taxon>Embryophyta</taxon>
        <taxon>Tracheophyta</taxon>
        <taxon>Spermatophyta</taxon>
        <taxon>Magnoliopsida</taxon>
        <taxon>eudicotyledons</taxon>
        <taxon>Gunneridae</taxon>
        <taxon>Pentapetalae</taxon>
        <taxon>asterids</taxon>
        <taxon>Ericales</taxon>
        <taxon>Theaceae</taxon>
        <taxon>Camellia</taxon>
    </lineage>
</organism>
<comment type="caution">
    <text evidence="10">The sequence shown here is derived from an EMBL/GenBank/DDBJ whole genome shotgun (WGS) entry which is preliminary data.</text>
</comment>
<feature type="transmembrane region" description="Helical" evidence="7">
    <location>
        <begin position="21"/>
        <end position="40"/>
    </location>
</feature>
<dbReference type="PANTHER" id="PTHR32285:SF48">
    <property type="entry name" value="PROTEIN TRICHOME BIREFRINGENCE-LIKE 19"/>
    <property type="match status" value="1"/>
</dbReference>
<evidence type="ECO:0000259" key="9">
    <source>
        <dbReference type="Pfam" id="PF14416"/>
    </source>
</evidence>
<comment type="subcellular location">
    <subcellularLocation>
        <location evidence="1">Membrane</location>
        <topology evidence="1">Single-pass membrane protein</topology>
    </subcellularLocation>
</comment>